<dbReference type="InterPro" id="IPR036259">
    <property type="entry name" value="MFS_trans_sf"/>
</dbReference>
<feature type="transmembrane region" description="Helical" evidence="2">
    <location>
        <begin position="211"/>
        <end position="235"/>
    </location>
</feature>
<evidence type="ECO:0000256" key="1">
    <source>
        <dbReference type="SAM" id="MobiDB-lite"/>
    </source>
</evidence>
<feature type="region of interest" description="Disordered" evidence="1">
    <location>
        <begin position="470"/>
        <end position="495"/>
    </location>
</feature>
<evidence type="ECO:0000313" key="3">
    <source>
        <dbReference type="EMBL" id="CAD7263975.1"/>
    </source>
</evidence>
<feature type="transmembrane region" description="Helical" evidence="2">
    <location>
        <begin position="148"/>
        <end position="174"/>
    </location>
</feature>
<dbReference type="InterPro" id="IPR050327">
    <property type="entry name" value="Proton-linked_MCT"/>
</dbReference>
<feature type="transmembrane region" description="Helical" evidence="2">
    <location>
        <begin position="186"/>
        <end position="205"/>
    </location>
</feature>
<gene>
    <name evidence="3" type="ORF">TSIB3V08_LOCUS8041</name>
</gene>
<reference evidence="3" key="1">
    <citation type="submission" date="2020-11" db="EMBL/GenBank/DDBJ databases">
        <authorList>
            <person name="Tran Van P."/>
        </authorList>
    </citation>
    <scope>NUCLEOTIDE SEQUENCE</scope>
</reference>
<dbReference type="AlphaFoldDB" id="A0A7R9B0R0"/>
<protein>
    <submittedName>
        <fullName evidence="3">Uncharacterized protein</fullName>
    </submittedName>
</protein>
<accession>A0A7R9B0R0</accession>
<feature type="transmembrane region" description="Helical" evidence="2">
    <location>
        <begin position="105"/>
        <end position="128"/>
    </location>
</feature>
<keyword evidence="2" id="KW-0812">Transmembrane</keyword>
<organism evidence="3">
    <name type="scientific">Timema shepardi</name>
    <name type="common">Walking stick</name>
    <dbReference type="NCBI Taxonomy" id="629360"/>
    <lineage>
        <taxon>Eukaryota</taxon>
        <taxon>Metazoa</taxon>
        <taxon>Ecdysozoa</taxon>
        <taxon>Arthropoda</taxon>
        <taxon>Hexapoda</taxon>
        <taxon>Insecta</taxon>
        <taxon>Pterygota</taxon>
        <taxon>Neoptera</taxon>
        <taxon>Polyneoptera</taxon>
        <taxon>Phasmatodea</taxon>
        <taxon>Timematodea</taxon>
        <taxon>Timematoidea</taxon>
        <taxon>Timematidae</taxon>
        <taxon>Timema</taxon>
    </lineage>
</organism>
<dbReference type="SUPFAM" id="SSF103473">
    <property type="entry name" value="MFS general substrate transporter"/>
    <property type="match status" value="1"/>
</dbReference>
<keyword evidence="2" id="KW-1133">Transmembrane helix</keyword>
<dbReference type="EMBL" id="OC004008">
    <property type="protein sequence ID" value="CAD7263975.1"/>
    <property type="molecule type" value="Genomic_DNA"/>
</dbReference>
<dbReference type="PANTHER" id="PTHR11360:SF237">
    <property type="entry name" value="MONOCARBOXYLATE TRANSPORTER 12-B-LIKE PROTEIN"/>
    <property type="match status" value="1"/>
</dbReference>
<proteinExistence type="predicted"/>
<keyword evidence="2" id="KW-0472">Membrane</keyword>
<feature type="compositionally biased region" description="Acidic residues" evidence="1">
    <location>
        <begin position="486"/>
        <end position="495"/>
    </location>
</feature>
<sequence length="530" mass="60029">MDFEKSTIRAQLTNAEDTVVPLDQIVEDQSEKPFITIRDKNISILSAEEKNMIQNKTHEESFASSVKEGEHKTVSPVPKSIMKKDTKYDQMEKEKKYELVPPDGGWGWAIMVATALSNLITVPILQSFGLLYRDTFKNLGMSATDSSVIINVNSAFGMILAYGIFILPPSFSLALNSYFKRLRGKALGFASTIMGIGPILIPPLISKLLEIYGVQGTSLILSALALHSLIGAFLLQPIKWHLVKKEIDPEEAKAIELNAGDEQKEVLVEIVESWRVQLVEGRHQMHLTQLRSSLSIRNGLILYKQLLKLILDYACPSWDHLADTYMRRMQSFQGRCLRIIVDAPWYVRNVTLHCDLDMPTIKDHFQKLAQSFHRRRKSFFESARENLKMRRGSRTLTYASSIDHDMDSNSIYGLDAHMHNTEGILRRNSITSMTKEIDDGVQLSILSEKLPTSEQKVIWWSATSNGTINSTRSVKPLGGKVHEPLHEEDEDTEIQDDISKREDIFKLLDARNDAERHGEILPAAEDPVKQ</sequence>
<dbReference type="PANTHER" id="PTHR11360">
    <property type="entry name" value="MONOCARBOXYLATE TRANSPORTER"/>
    <property type="match status" value="1"/>
</dbReference>
<evidence type="ECO:0000256" key="2">
    <source>
        <dbReference type="SAM" id="Phobius"/>
    </source>
</evidence>
<dbReference type="GO" id="GO:0008028">
    <property type="term" value="F:monocarboxylic acid transmembrane transporter activity"/>
    <property type="evidence" value="ECO:0007669"/>
    <property type="project" value="TreeGrafter"/>
</dbReference>
<name>A0A7R9B0R0_TIMSH</name>